<dbReference type="Proteomes" id="UP001596447">
    <property type="component" value="Unassembled WGS sequence"/>
</dbReference>
<gene>
    <name evidence="1" type="ORF">ACFQJ9_06480</name>
</gene>
<reference evidence="1 2" key="1">
    <citation type="journal article" date="2019" name="Int. J. Syst. Evol. Microbiol.">
        <title>The Global Catalogue of Microorganisms (GCM) 10K type strain sequencing project: providing services to taxonomists for standard genome sequencing and annotation.</title>
        <authorList>
            <consortium name="The Broad Institute Genomics Platform"/>
            <consortium name="The Broad Institute Genome Sequencing Center for Infectious Disease"/>
            <person name="Wu L."/>
            <person name="Ma J."/>
        </authorList>
    </citation>
    <scope>NUCLEOTIDE SEQUENCE [LARGE SCALE GENOMIC DNA]</scope>
    <source>
        <strain evidence="1 2">XZGYJ-43</strain>
    </source>
</reference>
<dbReference type="AlphaFoldDB" id="A0ABD5Z1J4"/>
<keyword evidence="2" id="KW-1185">Reference proteome</keyword>
<dbReference type="EMBL" id="JBHTAR010000011">
    <property type="protein sequence ID" value="MFC7199063.1"/>
    <property type="molecule type" value="Genomic_DNA"/>
</dbReference>
<evidence type="ECO:0000313" key="1">
    <source>
        <dbReference type="EMBL" id="MFC7199063.1"/>
    </source>
</evidence>
<dbReference type="RefSeq" id="WP_279529010.1">
    <property type="nucleotide sequence ID" value="NZ_CP122312.1"/>
</dbReference>
<proteinExistence type="predicted"/>
<organism evidence="1 2">
    <name type="scientific">Halospeciosus flavus</name>
    <dbReference type="NCBI Taxonomy" id="3032283"/>
    <lineage>
        <taxon>Archaea</taxon>
        <taxon>Methanobacteriati</taxon>
        <taxon>Methanobacteriota</taxon>
        <taxon>Stenosarchaea group</taxon>
        <taxon>Halobacteria</taxon>
        <taxon>Halobacteriales</taxon>
        <taxon>Halobacteriaceae</taxon>
        <taxon>Halospeciosus</taxon>
    </lineage>
</organism>
<comment type="caution">
    <text evidence="1">The sequence shown here is derived from an EMBL/GenBank/DDBJ whole genome shotgun (WGS) entry which is preliminary data.</text>
</comment>
<protein>
    <submittedName>
        <fullName evidence="1">Uncharacterized protein</fullName>
    </submittedName>
</protein>
<evidence type="ECO:0000313" key="2">
    <source>
        <dbReference type="Proteomes" id="UP001596447"/>
    </source>
</evidence>
<sequence>MHRTRVYLARLLRGSAGAAGTLLGENRSMDAQLGTPSLSTRVVGGLEGTASRLEPSSNSLLNHGGPEPLYRQAGRAAVVGAVATAQGARVAGRAVRDATGRLAGRAAAAFRGDEEADEDVDANLA</sequence>
<name>A0ABD5Z1J4_9EURY</name>
<accession>A0ABD5Z1J4</accession>